<evidence type="ECO:0000313" key="2">
    <source>
        <dbReference type="EMBL" id="KAK4078056.1"/>
    </source>
</evidence>
<reference evidence="2 3" key="1">
    <citation type="journal article" date="2024" name="Microbiol. Resour. Announc.">
        <title>Genome annotations for the ascomycete fungi Trichoderma harzianum, Trichoderma aggressivum, and Purpureocillium lilacinum.</title>
        <authorList>
            <person name="Beijen E.P.W."/>
            <person name="Ohm R.A."/>
        </authorList>
    </citation>
    <scope>NUCLEOTIDE SEQUENCE [LARGE SCALE GENOMIC DNA]</scope>
    <source>
        <strain evidence="2 3">CBS 150709</strain>
    </source>
</reference>
<protein>
    <submittedName>
        <fullName evidence="2">Uncharacterized protein</fullName>
    </submittedName>
</protein>
<evidence type="ECO:0000313" key="3">
    <source>
        <dbReference type="Proteomes" id="UP001287286"/>
    </source>
</evidence>
<dbReference type="Proteomes" id="UP001287286">
    <property type="component" value="Unassembled WGS sequence"/>
</dbReference>
<evidence type="ECO:0000256" key="1">
    <source>
        <dbReference type="SAM" id="MobiDB-lite"/>
    </source>
</evidence>
<comment type="caution">
    <text evidence="2">The sequence shown here is derived from an EMBL/GenBank/DDBJ whole genome shotgun (WGS) entry which is preliminary data.</text>
</comment>
<dbReference type="EMBL" id="JAWRVI010000087">
    <property type="protein sequence ID" value="KAK4078056.1"/>
    <property type="molecule type" value="Genomic_DNA"/>
</dbReference>
<accession>A0ABR0BHS6</accession>
<sequence>MKVMVDLDRPERSAVRLSSTPDREASTAGWYCPLYTRAVHEALRGKEVPIVQRLEEAVPSVWLADENPTMEDVQTWRIVLIRLLWELQLQFGIPFSWLTLQHTTADWTGGQCRRPTWPVFCGGTFAAFYRRESLKHSKLQDRSSRTARSPERRSSSARATFEELYKRYFRAGTVDESILDRVNSLSGDQVVVWSMLCALYTVDLLAMALGSEEVLERVDEALGILWPRVKRVAMGNLSKRWSN</sequence>
<proteinExistence type="predicted"/>
<name>A0ABR0BHS6_PURLI</name>
<feature type="compositionally biased region" description="Basic and acidic residues" evidence="1">
    <location>
        <begin position="1"/>
        <end position="14"/>
    </location>
</feature>
<keyword evidence="3" id="KW-1185">Reference proteome</keyword>
<organism evidence="2 3">
    <name type="scientific">Purpureocillium lilacinum</name>
    <name type="common">Paecilomyces lilacinus</name>
    <dbReference type="NCBI Taxonomy" id="33203"/>
    <lineage>
        <taxon>Eukaryota</taxon>
        <taxon>Fungi</taxon>
        <taxon>Dikarya</taxon>
        <taxon>Ascomycota</taxon>
        <taxon>Pezizomycotina</taxon>
        <taxon>Sordariomycetes</taxon>
        <taxon>Hypocreomycetidae</taxon>
        <taxon>Hypocreales</taxon>
        <taxon>Ophiocordycipitaceae</taxon>
        <taxon>Purpureocillium</taxon>
    </lineage>
</organism>
<feature type="region of interest" description="Disordered" evidence="1">
    <location>
        <begin position="1"/>
        <end position="20"/>
    </location>
</feature>
<gene>
    <name evidence="2" type="ORF">Purlil1_12077</name>
</gene>